<sequence length="308" mass="32574">MSMFSYHKHSSNRFFIFLLILAFKGVTISATTFTFVNKCDHTIWPGILGKPDLGTTGFELKKGNTQTFQALAGWSGRFWARTGCKFDDSGHGTCSTGDCGSGEINCNGNGATPPATLAEFTLGNSSPDYYDVSLVDGYNLPVMVETSGGSGSCQATGCGEDLNRRCPSELRVDGGDACNSACGAFGTPEYCCSGAFGSPSSCSPSVYSEMFKSACPKSYSYAFDDATSTFTCTAADDYTITFCPSSSPSLKSLMESKPGSSVEQAAVATKSWIANLATGASTRISQPFSTSMSIFFVAITFIFSYLVN</sequence>
<dbReference type="EnsemblPlants" id="AET03774">
    <property type="protein sequence ID" value="AET03774"/>
    <property type="gene ID" value="MTR_8g075510"/>
</dbReference>
<evidence type="ECO:0000313" key="7">
    <source>
        <dbReference type="Proteomes" id="UP000002051"/>
    </source>
</evidence>
<dbReference type="GO" id="GO:0006952">
    <property type="term" value="P:defense response"/>
    <property type="evidence" value="ECO:0000318"/>
    <property type="project" value="GO_Central"/>
</dbReference>
<feature type="transmembrane region" description="Helical" evidence="3">
    <location>
        <begin position="288"/>
        <end position="307"/>
    </location>
</feature>
<keyword evidence="2" id="KW-1015">Disulfide bond</keyword>
<evidence type="ECO:0000256" key="1">
    <source>
        <dbReference type="ARBA" id="ARBA00010607"/>
    </source>
</evidence>
<dbReference type="KEGG" id="mtr:11445353"/>
<dbReference type="SMART" id="SM00205">
    <property type="entry name" value="THN"/>
    <property type="match status" value="1"/>
</dbReference>
<evidence type="ECO:0000256" key="2">
    <source>
        <dbReference type="PIRSR" id="PIRSR002703-1"/>
    </source>
</evidence>
<keyword evidence="3" id="KW-0812">Transmembrane</keyword>
<name>G7LC24_MEDTR</name>
<reference evidence="4 7" key="1">
    <citation type="journal article" date="2011" name="Nature">
        <title>The Medicago genome provides insight into the evolution of rhizobial symbioses.</title>
        <authorList>
            <person name="Young N.D."/>
            <person name="Debelle F."/>
            <person name="Oldroyd G.E."/>
            <person name="Geurts R."/>
            <person name="Cannon S.B."/>
            <person name="Udvardi M.K."/>
            <person name="Benedito V.A."/>
            <person name="Mayer K.F."/>
            <person name="Gouzy J."/>
            <person name="Schoof H."/>
            <person name="Van de Peer Y."/>
            <person name="Proost S."/>
            <person name="Cook D.R."/>
            <person name="Meyers B.C."/>
            <person name="Spannagl M."/>
            <person name="Cheung F."/>
            <person name="De Mita S."/>
            <person name="Krishnakumar V."/>
            <person name="Gundlach H."/>
            <person name="Zhou S."/>
            <person name="Mudge J."/>
            <person name="Bharti A.K."/>
            <person name="Murray J.D."/>
            <person name="Naoumkina M.A."/>
            <person name="Rosen B."/>
            <person name="Silverstein K.A."/>
            <person name="Tang H."/>
            <person name="Rombauts S."/>
            <person name="Zhao P.X."/>
            <person name="Zhou P."/>
            <person name="Barbe V."/>
            <person name="Bardou P."/>
            <person name="Bechner M."/>
            <person name="Bellec A."/>
            <person name="Berger A."/>
            <person name="Berges H."/>
            <person name="Bidwell S."/>
            <person name="Bisseling T."/>
            <person name="Choisne N."/>
            <person name="Couloux A."/>
            <person name="Denny R."/>
            <person name="Deshpande S."/>
            <person name="Dai X."/>
            <person name="Doyle J.J."/>
            <person name="Dudez A.M."/>
            <person name="Farmer A.D."/>
            <person name="Fouteau S."/>
            <person name="Franken C."/>
            <person name="Gibelin C."/>
            <person name="Gish J."/>
            <person name="Goldstein S."/>
            <person name="Gonzalez A.J."/>
            <person name="Green P.J."/>
            <person name="Hallab A."/>
            <person name="Hartog M."/>
            <person name="Hua A."/>
            <person name="Humphray S.J."/>
            <person name="Jeong D.H."/>
            <person name="Jing Y."/>
            <person name="Jocker A."/>
            <person name="Kenton S.M."/>
            <person name="Kim D.J."/>
            <person name="Klee K."/>
            <person name="Lai H."/>
            <person name="Lang C."/>
            <person name="Lin S."/>
            <person name="Macmil S.L."/>
            <person name="Magdelenat G."/>
            <person name="Matthews L."/>
            <person name="McCorrison J."/>
            <person name="Monaghan E.L."/>
            <person name="Mun J.H."/>
            <person name="Najar F.Z."/>
            <person name="Nicholson C."/>
            <person name="Noirot C."/>
            <person name="O'Bleness M."/>
            <person name="Paule C.R."/>
            <person name="Poulain J."/>
            <person name="Prion F."/>
            <person name="Qin B."/>
            <person name="Qu C."/>
            <person name="Retzel E.F."/>
            <person name="Riddle C."/>
            <person name="Sallet E."/>
            <person name="Samain S."/>
            <person name="Samson N."/>
            <person name="Sanders I."/>
            <person name="Saurat O."/>
            <person name="Scarpelli C."/>
            <person name="Schiex T."/>
            <person name="Segurens B."/>
            <person name="Severin A.J."/>
            <person name="Sherrier D.J."/>
            <person name="Shi R."/>
            <person name="Sims S."/>
            <person name="Singer S.R."/>
            <person name="Sinharoy S."/>
            <person name="Sterck L."/>
            <person name="Viollet A."/>
            <person name="Wang B.B."/>
            <person name="Wang K."/>
            <person name="Wang M."/>
            <person name="Wang X."/>
            <person name="Warfsmann J."/>
            <person name="Weissenbach J."/>
            <person name="White D.D."/>
            <person name="White J.D."/>
            <person name="Wiley G.B."/>
            <person name="Wincker P."/>
            <person name="Xing Y."/>
            <person name="Yang L."/>
            <person name="Yao Z."/>
            <person name="Ying F."/>
            <person name="Zhai J."/>
            <person name="Zhou L."/>
            <person name="Zuber A."/>
            <person name="Denarie J."/>
            <person name="Dixon R.A."/>
            <person name="May G.D."/>
            <person name="Schwartz D.C."/>
            <person name="Rogers J."/>
            <person name="Quetier F."/>
            <person name="Town C.D."/>
            <person name="Roe B.A."/>
        </authorList>
    </citation>
    <scope>NUCLEOTIDE SEQUENCE [LARGE SCALE GENOMIC DNA]</scope>
    <source>
        <strain evidence="4">A17</strain>
        <strain evidence="6 7">cv. Jemalong A17</strain>
    </source>
</reference>
<proteinExistence type="inferred from homology"/>
<protein>
    <submittedName>
        <fullName evidence="4">Pathogenesis-related thaumatin family protein</fullName>
    </submittedName>
    <submittedName>
        <fullName evidence="5">Putative thaumatin</fullName>
    </submittedName>
</protein>
<feature type="disulfide bond" evidence="2">
    <location>
        <begin position="158"/>
        <end position="215"/>
    </location>
</feature>
<keyword evidence="7" id="KW-1185">Reference proteome</keyword>
<feature type="disulfide bond" evidence="2">
    <location>
        <begin position="99"/>
        <end position="106"/>
    </location>
</feature>
<dbReference type="Proteomes" id="UP000002051">
    <property type="component" value="Chromosome 8"/>
</dbReference>
<keyword evidence="3" id="KW-1133">Transmembrane helix</keyword>
<evidence type="ECO:0000256" key="3">
    <source>
        <dbReference type="SAM" id="Phobius"/>
    </source>
</evidence>
<dbReference type="InterPro" id="IPR017949">
    <property type="entry name" value="Thaumatin_CS"/>
</dbReference>
<dbReference type="CDD" id="cd09218">
    <property type="entry name" value="TLP-PA"/>
    <property type="match status" value="1"/>
</dbReference>
<evidence type="ECO:0000313" key="5">
    <source>
        <dbReference type="EMBL" id="RHN41970.1"/>
    </source>
</evidence>
<dbReference type="FunFam" id="2.60.110.10:FF:000001">
    <property type="entry name" value="THAUMATIN-LIKE PROTEIN 1"/>
    <property type="match status" value="1"/>
</dbReference>
<dbReference type="eggNOG" id="ENOG502QPIR">
    <property type="taxonomic scope" value="Eukaryota"/>
</dbReference>
<dbReference type="Gene3D" id="2.60.110.10">
    <property type="entry name" value="Thaumatin"/>
    <property type="match status" value="1"/>
</dbReference>
<dbReference type="InterPro" id="IPR001938">
    <property type="entry name" value="Thaumatin"/>
</dbReference>
<reference evidence="6" key="3">
    <citation type="submission" date="2015-04" db="UniProtKB">
        <authorList>
            <consortium name="EnsemblPlants"/>
        </authorList>
    </citation>
    <scope>IDENTIFICATION</scope>
    <source>
        <strain evidence="6">cv. Jemalong A17</strain>
    </source>
</reference>
<feature type="disulfide bond" evidence="2">
    <location>
        <begin position="153"/>
        <end position="232"/>
    </location>
</feature>
<evidence type="ECO:0000313" key="6">
    <source>
        <dbReference type="EnsemblPlants" id="AET03774"/>
    </source>
</evidence>
<dbReference type="InterPro" id="IPR037176">
    <property type="entry name" value="Osmotin/thaumatin-like_sf"/>
</dbReference>
<dbReference type="PROSITE" id="PS00316">
    <property type="entry name" value="THAUMATIN_1"/>
    <property type="match status" value="1"/>
</dbReference>
<dbReference type="PaxDb" id="3880-AET03774"/>
<dbReference type="OrthoDB" id="430315at2759"/>
<dbReference type="Gramene" id="rna48350">
    <property type="protein sequence ID" value="RHN41970.1"/>
    <property type="gene ID" value="gene48350"/>
</dbReference>
<keyword evidence="3" id="KW-0472">Membrane</keyword>
<reference evidence="5" key="4">
    <citation type="journal article" date="2018" name="Nat. Plants">
        <title>Whole-genome landscape of Medicago truncatula symbiotic genes.</title>
        <authorList>
            <person name="Pecrix Y."/>
            <person name="Gamas P."/>
            <person name="Carrere S."/>
        </authorList>
    </citation>
    <scope>NUCLEOTIDE SEQUENCE</scope>
    <source>
        <tissue evidence="5">Leaves</tissue>
    </source>
</reference>
<accession>G7LC24</accession>
<feature type="disulfide bond" evidence="2">
    <location>
        <begin position="84"/>
        <end position="94"/>
    </location>
</feature>
<comment type="similarity">
    <text evidence="1">Belongs to the thaumatin family.</text>
</comment>
<gene>
    <name evidence="6" type="primary">11445353</name>
    <name evidence="4" type="ordered locus">MTR_8g075510</name>
    <name evidence="5" type="ORF">MtrunA17_Chr8g0371771</name>
</gene>
<dbReference type="Proteomes" id="UP000265566">
    <property type="component" value="Chromosome 8"/>
</dbReference>
<dbReference type="PANTHER" id="PTHR31048">
    <property type="entry name" value="OS03G0233200 PROTEIN"/>
    <property type="match status" value="1"/>
</dbReference>
<dbReference type="EMBL" id="CM001224">
    <property type="protein sequence ID" value="AET03774.1"/>
    <property type="molecule type" value="Genomic_DNA"/>
</dbReference>
<organism evidence="4 7">
    <name type="scientific">Medicago truncatula</name>
    <name type="common">Barrel medic</name>
    <name type="synonym">Medicago tribuloides</name>
    <dbReference type="NCBI Taxonomy" id="3880"/>
    <lineage>
        <taxon>Eukaryota</taxon>
        <taxon>Viridiplantae</taxon>
        <taxon>Streptophyta</taxon>
        <taxon>Embryophyta</taxon>
        <taxon>Tracheophyta</taxon>
        <taxon>Spermatophyta</taxon>
        <taxon>Magnoliopsida</taxon>
        <taxon>eudicotyledons</taxon>
        <taxon>Gunneridae</taxon>
        <taxon>Pentapetalae</taxon>
        <taxon>rosids</taxon>
        <taxon>fabids</taxon>
        <taxon>Fabales</taxon>
        <taxon>Fabaceae</taxon>
        <taxon>Papilionoideae</taxon>
        <taxon>50 kb inversion clade</taxon>
        <taxon>NPAAA clade</taxon>
        <taxon>Hologalegina</taxon>
        <taxon>IRL clade</taxon>
        <taxon>Trifolieae</taxon>
        <taxon>Medicago</taxon>
    </lineage>
</organism>
<feature type="disulfide bond" evidence="2">
    <location>
        <begin position="182"/>
        <end position="191"/>
    </location>
</feature>
<reference evidence="4 7" key="2">
    <citation type="journal article" date="2014" name="BMC Genomics">
        <title>An improved genome release (version Mt4.0) for the model legume Medicago truncatula.</title>
        <authorList>
            <person name="Tang H."/>
            <person name="Krishnakumar V."/>
            <person name="Bidwell S."/>
            <person name="Rosen B."/>
            <person name="Chan A."/>
            <person name="Zhou S."/>
            <person name="Gentzbittel L."/>
            <person name="Childs K.L."/>
            <person name="Yandell M."/>
            <person name="Gundlach H."/>
            <person name="Mayer K.F."/>
            <person name="Schwartz D.C."/>
            <person name="Town C.D."/>
        </authorList>
    </citation>
    <scope>GENOME REANNOTATION</scope>
    <source>
        <strain evidence="6 7">cv. Jemalong A17</strain>
    </source>
</reference>
<dbReference type="PRINTS" id="PR00347">
    <property type="entry name" value="THAUMATIN"/>
</dbReference>
<dbReference type="SUPFAM" id="SSF49870">
    <property type="entry name" value="Osmotin, thaumatin-like protein"/>
    <property type="match status" value="1"/>
</dbReference>
<dbReference type="PIRSF" id="PIRSF002703">
    <property type="entry name" value="Thaumatin"/>
    <property type="match status" value="1"/>
</dbReference>
<dbReference type="EMBL" id="PSQE01000008">
    <property type="protein sequence ID" value="RHN41970.1"/>
    <property type="molecule type" value="Genomic_DNA"/>
</dbReference>
<feature type="disulfide bond" evidence="2">
    <location>
        <begin position="166"/>
        <end position="178"/>
    </location>
</feature>
<dbReference type="AlphaFoldDB" id="G7LC24"/>
<dbReference type="Pfam" id="PF00314">
    <property type="entry name" value="Thaumatin"/>
    <property type="match status" value="1"/>
</dbReference>
<evidence type="ECO:0000313" key="4">
    <source>
        <dbReference type="EMBL" id="AET03774.1"/>
    </source>
</evidence>
<dbReference type="HOGENOM" id="CLU_043181_0_0_1"/>
<feature type="disulfide bond" evidence="2">
    <location>
        <begin position="39"/>
        <end position="243"/>
    </location>
</feature>
<dbReference type="PROSITE" id="PS51367">
    <property type="entry name" value="THAUMATIN_2"/>
    <property type="match status" value="1"/>
</dbReference>
<feature type="disulfide bond" evidence="2">
    <location>
        <begin position="192"/>
        <end position="202"/>
    </location>
</feature>
<dbReference type="OMA" id="SGEVECK"/>